<dbReference type="InterPro" id="IPR036719">
    <property type="entry name" value="Neuro-gated_channel_TM_sf"/>
</dbReference>
<dbReference type="InterPro" id="IPR006201">
    <property type="entry name" value="Neur_channel"/>
</dbReference>
<gene>
    <name evidence="3" type="ORF">SK128_028025</name>
</gene>
<dbReference type="Proteomes" id="UP001381693">
    <property type="component" value="Unassembled WGS sequence"/>
</dbReference>
<dbReference type="AlphaFoldDB" id="A0AAN8XJC4"/>
<dbReference type="InterPro" id="IPR036734">
    <property type="entry name" value="Neur_chan_lig-bd_sf"/>
</dbReference>
<proteinExistence type="predicted"/>
<evidence type="ECO:0000313" key="3">
    <source>
        <dbReference type="EMBL" id="KAK7085452.1"/>
    </source>
</evidence>
<evidence type="ECO:0008006" key="5">
    <source>
        <dbReference type="Google" id="ProtNLM"/>
    </source>
</evidence>
<keyword evidence="4" id="KW-1185">Reference proteome</keyword>
<dbReference type="GO" id="GO:0005230">
    <property type="term" value="F:extracellular ligand-gated monoatomic ion channel activity"/>
    <property type="evidence" value="ECO:0007669"/>
    <property type="project" value="InterPro"/>
</dbReference>
<dbReference type="PANTHER" id="PTHR18945">
    <property type="entry name" value="NEUROTRANSMITTER GATED ION CHANNEL"/>
    <property type="match status" value="1"/>
</dbReference>
<evidence type="ECO:0000313" key="4">
    <source>
        <dbReference type="Proteomes" id="UP001381693"/>
    </source>
</evidence>
<feature type="transmembrane region" description="Helical" evidence="2">
    <location>
        <begin position="126"/>
        <end position="147"/>
    </location>
</feature>
<protein>
    <recommendedName>
        <fullName evidence="5">Neurotransmitter-gated ion-channel ligand-binding domain-containing protein</fullName>
    </recommendedName>
</protein>
<feature type="transmembrane region" description="Helical" evidence="2">
    <location>
        <begin position="231"/>
        <end position="252"/>
    </location>
</feature>
<name>A0AAN8XJC4_HALRR</name>
<feature type="non-terminal residue" evidence="3">
    <location>
        <position position="267"/>
    </location>
</feature>
<dbReference type="GO" id="GO:0004888">
    <property type="term" value="F:transmembrane signaling receptor activity"/>
    <property type="evidence" value="ECO:0007669"/>
    <property type="project" value="InterPro"/>
</dbReference>
<sequence length="267" mass="30619">MISKGLEYLFKFECRYNYALYPFDTQECSMVMKLTASPGCHPLLGESDDDITINSTSSTISMYAATELHYCVIRDNPGGDLLILHFLLSRNYQSHLLTIFLPCTILCYLAHLTLTNFRLENFTNRISVTLSLLIVLASLFSQMSVSLPQSPEPKLVDIFFFYCIIRVSFVFVIHIAVESFLRKESGNLSNSVESECKEDLNVKLAWFWENRDPQIESPKPKRNVPKIINRVGNIFSLSVDALAICGFIYWAVSDHNEKHDRFNSFLR</sequence>
<reference evidence="3 4" key="1">
    <citation type="submission" date="2023-11" db="EMBL/GenBank/DDBJ databases">
        <title>Halocaridina rubra genome assembly.</title>
        <authorList>
            <person name="Smith C."/>
        </authorList>
    </citation>
    <scope>NUCLEOTIDE SEQUENCE [LARGE SCALE GENOMIC DNA]</scope>
    <source>
        <strain evidence="3">EP-1</strain>
        <tissue evidence="3">Whole</tissue>
    </source>
</reference>
<dbReference type="Gene3D" id="1.20.58.390">
    <property type="entry name" value="Neurotransmitter-gated ion-channel transmembrane domain"/>
    <property type="match status" value="1"/>
</dbReference>
<feature type="transmembrane region" description="Helical" evidence="2">
    <location>
        <begin position="159"/>
        <end position="181"/>
    </location>
</feature>
<accession>A0AAN8XJC4</accession>
<dbReference type="SUPFAM" id="SSF63712">
    <property type="entry name" value="Nicotinic receptor ligand binding domain-like"/>
    <property type="match status" value="1"/>
</dbReference>
<keyword evidence="2" id="KW-0812">Transmembrane</keyword>
<dbReference type="GO" id="GO:0016020">
    <property type="term" value="C:membrane"/>
    <property type="evidence" value="ECO:0007669"/>
    <property type="project" value="UniProtKB-SubCell"/>
</dbReference>
<dbReference type="InterPro" id="IPR038050">
    <property type="entry name" value="Neuro_actylchol_rec"/>
</dbReference>
<comment type="caution">
    <text evidence="3">The sequence shown here is derived from an EMBL/GenBank/DDBJ whole genome shotgun (WGS) entry which is preliminary data.</text>
</comment>
<dbReference type="SUPFAM" id="SSF90112">
    <property type="entry name" value="Neurotransmitter-gated ion-channel transmembrane pore"/>
    <property type="match status" value="1"/>
</dbReference>
<keyword evidence="2" id="KW-1133">Transmembrane helix</keyword>
<dbReference type="EMBL" id="JAXCGZ010000935">
    <property type="protein sequence ID" value="KAK7085452.1"/>
    <property type="molecule type" value="Genomic_DNA"/>
</dbReference>
<evidence type="ECO:0000256" key="1">
    <source>
        <dbReference type="ARBA" id="ARBA00004141"/>
    </source>
</evidence>
<comment type="subcellular location">
    <subcellularLocation>
        <location evidence="1">Membrane</location>
        <topology evidence="1">Multi-pass membrane protein</topology>
    </subcellularLocation>
</comment>
<feature type="transmembrane region" description="Helical" evidence="2">
    <location>
        <begin position="96"/>
        <end position="114"/>
    </location>
</feature>
<keyword evidence="2" id="KW-0472">Membrane</keyword>
<evidence type="ECO:0000256" key="2">
    <source>
        <dbReference type="SAM" id="Phobius"/>
    </source>
</evidence>
<organism evidence="3 4">
    <name type="scientific">Halocaridina rubra</name>
    <name type="common">Hawaiian red shrimp</name>
    <dbReference type="NCBI Taxonomy" id="373956"/>
    <lineage>
        <taxon>Eukaryota</taxon>
        <taxon>Metazoa</taxon>
        <taxon>Ecdysozoa</taxon>
        <taxon>Arthropoda</taxon>
        <taxon>Crustacea</taxon>
        <taxon>Multicrustacea</taxon>
        <taxon>Malacostraca</taxon>
        <taxon>Eumalacostraca</taxon>
        <taxon>Eucarida</taxon>
        <taxon>Decapoda</taxon>
        <taxon>Pleocyemata</taxon>
        <taxon>Caridea</taxon>
        <taxon>Atyoidea</taxon>
        <taxon>Atyidae</taxon>
        <taxon>Halocaridina</taxon>
    </lineage>
</organism>